<dbReference type="InterPro" id="IPR036236">
    <property type="entry name" value="Znf_C2H2_sf"/>
</dbReference>
<dbReference type="PANTHER" id="PTHR13173:SF10">
    <property type="entry name" value="WW DOMAIN-BINDING PROTEIN 4"/>
    <property type="match status" value="1"/>
</dbReference>
<dbReference type="InterPro" id="IPR013085">
    <property type="entry name" value="U1-CZ_Znf_C2H2"/>
</dbReference>
<evidence type="ECO:0000313" key="6">
    <source>
        <dbReference type="EMBL" id="KAK4677434.1"/>
    </source>
</evidence>
<keyword evidence="3" id="KW-0862">Zinc</keyword>
<dbReference type="Pfam" id="PF06220">
    <property type="entry name" value="zf-U1"/>
    <property type="match status" value="1"/>
</dbReference>
<dbReference type="GeneID" id="87967697"/>
<dbReference type="InterPro" id="IPR040023">
    <property type="entry name" value="WBP4"/>
</dbReference>
<feature type="region of interest" description="Disordered" evidence="4">
    <location>
        <begin position="298"/>
        <end position="331"/>
    </location>
</feature>
<feature type="region of interest" description="Disordered" evidence="4">
    <location>
        <begin position="125"/>
        <end position="186"/>
    </location>
</feature>
<reference evidence="6 7" key="1">
    <citation type="journal article" date="2023" name="bioRxiv">
        <title>High-quality genome assemblies of four members of thePodospora anserinaspecies complex.</title>
        <authorList>
            <person name="Ament-Velasquez S.L."/>
            <person name="Vogan A.A."/>
            <person name="Wallerman O."/>
            <person name="Hartmann F."/>
            <person name="Gautier V."/>
            <person name="Silar P."/>
            <person name="Giraud T."/>
            <person name="Johannesson H."/>
        </authorList>
    </citation>
    <scope>NUCLEOTIDE SEQUENCE [LARGE SCALE GENOMIC DNA]</scope>
    <source>
        <strain evidence="6 7">CBS 124.78</strain>
    </source>
</reference>
<keyword evidence="1" id="KW-0479">Metal-binding</keyword>
<evidence type="ECO:0000256" key="2">
    <source>
        <dbReference type="ARBA" id="ARBA00022771"/>
    </source>
</evidence>
<keyword evidence="2" id="KW-0863">Zinc-finger</keyword>
<sequence>MMASVVLGNHAGSCSGVVGLPYGSCTVCSLPRFPYPGAFPACRIHYPSAWLSAIIKLIKHSATTILINTADAYTPPTMSEYWKSTPKYWCKHCSVYVRDTKLERANHESTGKHQGAIKRSLRDLHRSAEQEQREKDRAKREVERLNGVVSASGSGSGGAGAKKHGGSTSSAPPPPAPTGQLSQAERQRQLEQLAELGVNIPTELRKDMAMVGEWSVTSTRVVDDGDSGNKTADDTKDEGRAVGVKRERERTEEEKEQEEALNGLFKKRKRWGVGSKSMPEEEDKELEELLSGTIVKTKKEKDAEVKGEVKGEEGAPEVPVVKKEESQDGPALEAIQDVQDVQDEAPPAMVKQELGNEEPAVAAVVFKKRKPRNIRQK</sequence>
<feature type="domain" description="U1-C C2H2-type zinc finger" evidence="5">
    <location>
        <begin position="86"/>
        <end position="119"/>
    </location>
</feature>
<evidence type="ECO:0000256" key="1">
    <source>
        <dbReference type="ARBA" id="ARBA00022723"/>
    </source>
</evidence>
<name>A0ABR0IB89_9PEZI</name>
<evidence type="ECO:0000259" key="5">
    <source>
        <dbReference type="Pfam" id="PF06220"/>
    </source>
</evidence>
<accession>A0ABR0IB89</accession>
<gene>
    <name evidence="6" type="ORF">QC764_405370</name>
</gene>
<feature type="compositionally biased region" description="Basic and acidic residues" evidence="4">
    <location>
        <begin position="125"/>
        <end position="144"/>
    </location>
</feature>
<dbReference type="EMBL" id="JAFFHC010000004">
    <property type="protein sequence ID" value="KAK4677434.1"/>
    <property type="molecule type" value="Genomic_DNA"/>
</dbReference>
<evidence type="ECO:0000313" key="7">
    <source>
        <dbReference type="Proteomes" id="UP001323617"/>
    </source>
</evidence>
<evidence type="ECO:0000256" key="3">
    <source>
        <dbReference type="ARBA" id="ARBA00022833"/>
    </source>
</evidence>
<dbReference type="RefSeq" id="XP_062800904.1">
    <property type="nucleotide sequence ID" value="XM_062946832.1"/>
</dbReference>
<dbReference type="Proteomes" id="UP001323617">
    <property type="component" value="Unassembled WGS sequence"/>
</dbReference>
<dbReference type="Gene3D" id="3.30.160.60">
    <property type="entry name" value="Classic Zinc Finger"/>
    <property type="match status" value="1"/>
</dbReference>
<evidence type="ECO:0000256" key="4">
    <source>
        <dbReference type="SAM" id="MobiDB-lite"/>
    </source>
</evidence>
<feature type="compositionally biased region" description="Basic and acidic residues" evidence="4">
    <location>
        <begin position="298"/>
        <end position="313"/>
    </location>
</feature>
<dbReference type="SUPFAM" id="SSF57667">
    <property type="entry name" value="beta-beta-alpha zinc fingers"/>
    <property type="match status" value="1"/>
</dbReference>
<comment type="caution">
    <text evidence="6">The sequence shown here is derived from an EMBL/GenBank/DDBJ whole genome shotgun (WGS) entry which is preliminary data.</text>
</comment>
<dbReference type="PANTHER" id="PTHR13173">
    <property type="entry name" value="WW DOMAIN BINDING PROTEIN 4"/>
    <property type="match status" value="1"/>
</dbReference>
<feature type="compositionally biased region" description="Basic and acidic residues" evidence="4">
    <location>
        <begin position="231"/>
        <end position="253"/>
    </location>
</feature>
<protein>
    <recommendedName>
        <fullName evidence="5">U1-C C2H2-type zinc finger domain-containing protein</fullName>
    </recommendedName>
</protein>
<proteinExistence type="predicted"/>
<keyword evidence="7" id="KW-1185">Reference proteome</keyword>
<organism evidence="6 7">
    <name type="scientific">Podospora pseudoanserina</name>
    <dbReference type="NCBI Taxonomy" id="2609844"/>
    <lineage>
        <taxon>Eukaryota</taxon>
        <taxon>Fungi</taxon>
        <taxon>Dikarya</taxon>
        <taxon>Ascomycota</taxon>
        <taxon>Pezizomycotina</taxon>
        <taxon>Sordariomycetes</taxon>
        <taxon>Sordariomycetidae</taxon>
        <taxon>Sordariales</taxon>
        <taxon>Podosporaceae</taxon>
        <taxon>Podospora</taxon>
    </lineage>
</organism>
<feature type="region of interest" description="Disordered" evidence="4">
    <location>
        <begin position="220"/>
        <end position="260"/>
    </location>
</feature>